<dbReference type="RefSeq" id="WP_119830439.1">
    <property type="nucleotide sequence ID" value="NZ_QYUL01000001.1"/>
</dbReference>
<gene>
    <name evidence="3" type="ORF">D3877_09985</name>
    <name evidence="4" type="ORF">D3877_11415</name>
    <name evidence="2" type="ORF">D3877_16095</name>
</gene>
<protein>
    <submittedName>
        <fullName evidence="2">Phage baseplate assembly protein V</fullName>
    </submittedName>
</protein>
<dbReference type="AlphaFoldDB" id="A0A418VWX3"/>
<evidence type="ECO:0000313" key="4">
    <source>
        <dbReference type="EMBL" id="RJF85049.1"/>
    </source>
</evidence>
<dbReference type="Proteomes" id="UP000283458">
    <property type="component" value="Unassembled WGS sequence"/>
</dbReference>
<dbReference type="InterPro" id="IPR053861">
    <property type="entry name" value="Phage_Mu_Gp45_N"/>
</dbReference>
<sequence length="193" mass="20067">MSDPGLIERLYTRALLAIGRGRITAVTDGGAVQTMQVRLGVDELRDNTPRLIEYGLSSVPPIGSDVVLLFVGGDRSMGVVVASGNQGARPKGLAGGEVCLYDDLGQSVHLTRNGIVVKGAGLPITIEDTPSLTIKASAKVRIEAPLLEVTGDIIDQVGGGGRSMASMRAIYNEHTHNGVQPGGASTAIPNQQE</sequence>
<dbReference type="OrthoDB" id="7364815at2"/>
<evidence type="ECO:0000259" key="1">
    <source>
        <dbReference type="Pfam" id="PF06890"/>
    </source>
</evidence>
<dbReference type="NCBIfam" id="TIGR01644">
    <property type="entry name" value="phage_P2_V"/>
    <property type="match status" value="1"/>
</dbReference>
<dbReference type="EMBL" id="QYUL01000002">
    <property type="protein sequence ID" value="RJF81649.1"/>
    <property type="molecule type" value="Genomic_DNA"/>
</dbReference>
<comment type="caution">
    <text evidence="2">The sequence shown here is derived from an EMBL/GenBank/DDBJ whole genome shotgun (WGS) entry which is preliminary data.</text>
</comment>
<dbReference type="InterPro" id="IPR014462">
    <property type="entry name" value="Phage_Mu_Gp45"/>
</dbReference>
<dbReference type="InterPro" id="IPR013046">
    <property type="entry name" value="GpV/Gp45"/>
</dbReference>
<organism evidence="2 5">
    <name type="scientific">Azospirillum cavernae</name>
    <dbReference type="NCBI Taxonomy" id="2320860"/>
    <lineage>
        <taxon>Bacteria</taxon>
        <taxon>Pseudomonadati</taxon>
        <taxon>Pseudomonadota</taxon>
        <taxon>Alphaproteobacteria</taxon>
        <taxon>Rhodospirillales</taxon>
        <taxon>Azospirillaceae</taxon>
        <taxon>Azospirillum</taxon>
    </lineage>
</organism>
<dbReference type="EMBL" id="QYUL01000001">
    <property type="protein sequence ID" value="RJF85049.1"/>
    <property type="molecule type" value="Genomic_DNA"/>
</dbReference>
<accession>A0A418VWX3</accession>
<proteinExistence type="predicted"/>
<keyword evidence="5" id="KW-1185">Reference proteome</keyword>
<evidence type="ECO:0000313" key="2">
    <source>
        <dbReference type="EMBL" id="RJF81649.1"/>
    </source>
</evidence>
<name>A0A418VWX3_9PROT</name>
<evidence type="ECO:0000313" key="5">
    <source>
        <dbReference type="Proteomes" id="UP000283458"/>
    </source>
</evidence>
<dbReference type="Pfam" id="PF06890">
    <property type="entry name" value="Phage_Mu_Gp45"/>
    <property type="match status" value="1"/>
</dbReference>
<reference evidence="2 5" key="1">
    <citation type="submission" date="2018-09" db="EMBL/GenBank/DDBJ databases">
        <authorList>
            <person name="Zhu H."/>
        </authorList>
    </citation>
    <scope>NUCLEOTIDE SEQUENCE [LARGE SCALE GENOMIC DNA]</scope>
    <source>
        <strain evidence="2 5">K2W22B-5</strain>
    </source>
</reference>
<dbReference type="EMBL" id="QYUL01000001">
    <property type="protein sequence ID" value="RJF84802.1"/>
    <property type="molecule type" value="Genomic_DNA"/>
</dbReference>
<evidence type="ECO:0000313" key="3">
    <source>
        <dbReference type="EMBL" id="RJF84802.1"/>
    </source>
</evidence>
<dbReference type="PIRSF" id="PIRSF012337">
    <property type="entry name" value="gp45"/>
    <property type="match status" value="1"/>
</dbReference>
<feature type="domain" description="Bacteriophage Mu Gp45 N-terminal" evidence="1">
    <location>
        <begin position="20"/>
        <end position="86"/>
    </location>
</feature>